<sequence>VDQDDVVGAGTLILKTMLHLKNMLNSSPNCPEACMTKAIEFACIDSGLPGVKGPTGDAGPAGPAGMKGFPGLEGFPGLPGDRGFPGSPGPLGDPLVGRTELHWGWMW</sequence>
<reference evidence="2" key="1">
    <citation type="submission" date="2019-06" db="EMBL/GenBank/DDBJ databases">
        <title>G10K-VGP Goodes thornscrub tortoise genome, primary haplotype.</title>
        <authorList>
            <person name="Murphy B."/>
            <person name="Edwards T."/>
            <person name="Rhie A."/>
            <person name="Koren S."/>
            <person name="Phillippy A."/>
            <person name="Fedrigo O."/>
            <person name="Haase B."/>
            <person name="Mountcastle J."/>
            <person name="Lewin H."/>
            <person name="Damas J."/>
            <person name="Howe K."/>
            <person name="Formenti G."/>
            <person name="Myers G."/>
            <person name="Durbin R."/>
            <person name="Jarvis E.D."/>
        </authorList>
    </citation>
    <scope>NUCLEOTIDE SEQUENCE [LARGE SCALE GENOMIC DNA]</scope>
</reference>
<dbReference type="Pfam" id="PF01391">
    <property type="entry name" value="Collagen"/>
    <property type="match status" value="1"/>
</dbReference>
<dbReference type="Proteomes" id="UP000694390">
    <property type="component" value="Chromosome 9"/>
</dbReference>
<feature type="compositionally biased region" description="Low complexity" evidence="1">
    <location>
        <begin position="54"/>
        <end position="79"/>
    </location>
</feature>
<name>A0A8C4Y9Z4_9SAUR</name>
<dbReference type="Ensembl" id="ENSGEVT00005023324.1">
    <property type="protein sequence ID" value="ENSGEVP00005022198.1"/>
    <property type="gene ID" value="ENSGEVG00005015766.1"/>
</dbReference>
<dbReference type="AlphaFoldDB" id="A0A8C4Y9Z4"/>
<reference evidence="2" key="3">
    <citation type="submission" date="2025-09" db="UniProtKB">
        <authorList>
            <consortium name="Ensembl"/>
        </authorList>
    </citation>
    <scope>IDENTIFICATION</scope>
</reference>
<evidence type="ECO:0000256" key="1">
    <source>
        <dbReference type="SAM" id="MobiDB-lite"/>
    </source>
</evidence>
<reference evidence="2" key="2">
    <citation type="submission" date="2025-08" db="UniProtKB">
        <authorList>
            <consortium name="Ensembl"/>
        </authorList>
    </citation>
    <scope>IDENTIFICATION</scope>
</reference>
<dbReference type="InterPro" id="IPR008160">
    <property type="entry name" value="Collagen"/>
</dbReference>
<accession>A0A8C4Y9Z4</accession>
<feature type="region of interest" description="Disordered" evidence="1">
    <location>
        <begin position="54"/>
        <end position="95"/>
    </location>
</feature>
<evidence type="ECO:0000313" key="3">
    <source>
        <dbReference type="Proteomes" id="UP000694390"/>
    </source>
</evidence>
<protein>
    <submittedName>
        <fullName evidence="2">Uncharacterized protein</fullName>
    </submittedName>
</protein>
<evidence type="ECO:0000313" key="2">
    <source>
        <dbReference type="Ensembl" id="ENSGEVP00005022198.1"/>
    </source>
</evidence>
<keyword evidence="3" id="KW-1185">Reference proteome</keyword>
<proteinExistence type="predicted"/>
<organism evidence="2 3">
    <name type="scientific">Gopherus evgoodei</name>
    <name type="common">Goodes thornscrub tortoise</name>
    <dbReference type="NCBI Taxonomy" id="1825980"/>
    <lineage>
        <taxon>Eukaryota</taxon>
        <taxon>Metazoa</taxon>
        <taxon>Chordata</taxon>
        <taxon>Craniata</taxon>
        <taxon>Vertebrata</taxon>
        <taxon>Euteleostomi</taxon>
        <taxon>Archelosauria</taxon>
        <taxon>Testudinata</taxon>
        <taxon>Testudines</taxon>
        <taxon>Cryptodira</taxon>
        <taxon>Durocryptodira</taxon>
        <taxon>Testudinoidea</taxon>
        <taxon>Testudinidae</taxon>
        <taxon>Gopherus</taxon>
    </lineage>
</organism>